<dbReference type="EMBL" id="UZAL01028817">
    <property type="protein sequence ID" value="VDP43899.1"/>
    <property type="molecule type" value="Genomic_DNA"/>
</dbReference>
<name>A0A183P1P7_9TREM</name>
<keyword evidence="2" id="KW-1185">Reference proteome</keyword>
<organism evidence="1 2">
    <name type="scientific">Schistosoma mattheei</name>
    <dbReference type="NCBI Taxonomy" id="31246"/>
    <lineage>
        <taxon>Eukaryota</taxon>
        <taxon>Metazoa</taxon>
        <taxon>Spiralia</taxon>
        <taxon>Lophotrochozoa</taxon>
        <taxon>Platyhelminthes</taxon>
        <taxon>Trematoda</taxon>
        <taxon>Digenea</taxon>
        <taxon>Strigeidida</taxon>
        <taxon>Schistosomatoidea</taxon>
        <taxon>Schistosomatidae</taxon>
        <taxon>Schistosoma</taxon>
    </lineage>
</organism>
<sequence length="96" mass="11597">MRWWRRFLAQVDDFRGVLFSELDGLVVLLLPSSSENKTPPERRLQFRLRNPVRLWVRIQITDDYCKLECYYNSNKCNPRRNRSICIQSSPDEAFSW</sequence>
<protein>
    <submittedName>
        <fullName evidence="1">Uncharacterized protein</fullName>
    </submittedName>
</protein>
<accession>A0A183P1P7</accession>
<evidence type="ECO:0000313" key="2">
    <source>
        <dbReference type="Proteomes" id="UP000269396"/>
    </source>
</evidence>
<dbReference type="AlphaFoldDB" id="A0A183P1P7"/>
<gene>
    <name evidence="1" type="ORF">SMTD_LOCUS8283</name>
</gene>
<proteinExistence type="predicted"/>
<reference evidence="1 2" key="1">
    <citation type="submission" date="2018-11" db="EMBL/GenBank/DDBJ databases">
        <authorList>
            <consortium name="Pathogen Informatics"/>
        </authorList>
    </citation>
    <scope>NUCLEOTIDE SEQUENCE [LARGE SCALE GENOMIC DNA]</scope>
    <source>
        <strain>Denwood</strain>
        <strain evidence="2">Zambia</strain>
    </source>
</reference>
<evidence type="ECO:0000313" key="1">
    <source>
        <dbReference type="EMBL" id="VDP43899.1"/>
    </source>
</evidence>
<dbReference type="Proteomes" id="UP000269396">
    <property type="component" value="Unassembled WGS sequence"/>
</dbReference>